<dbReference type="Proteomes" id="UP000009168">
    <property type="component" value="Unassembled WGS sequence"/>
</dbReference>
<name>I7M364_TETTS</name>
<feature type="compositionally biased region" description="Basic and acidic residues" evidence="1">
    <location>
        <begin position="705"/>
        <end position="714"/>
    </location>
</feature>
<dbReference type="EMBL" id="GG662537">
    <property type="protein sequence ID" value="EAS02421.3"/>
    <property type="molecule type" value="Genomic_DNA"/>
</dbReference>
<feature type="region of interest" description="Disordered" evidence="1">
    <location>
        <begin position="364"/>
        <end position="386"/>
    </location>
</feature>
<reference evidence="4" key="1">
    <citation type="journal article" date="2006" name="PLoS Biol.">
        <title>Macronuclear genome sequence of the ciliate Tetrahymena thermophila, a model eukaryote.</title>
        <authorList>
            <person name="Eisen J.A."/>
            <person name="Coyne R.S."/>
            <person name="Wu M."/>
            <person name="Wu D."/>
            <person name="Thiagarajan M."/>
            <person name="Wortman J.R."/>
            <person name="Badger J.H."/>
            <person name="Ren Q."/>
            <person name="Amedeo P."/>
            <person name="Jones K.M."/>
            <person name="Tallon L.J."/>
            <person name="Delcher A.L."/>
            <person name="Salzberg S.L."/>
            <person name="Silva J.C."/>
            <person name="Haas B.J."/>
            <person name="Majoros W.H."/>
            <person name="Farzad M."/>
            <person name="Carlton J.M."/>
            <person name="Smith R.K. Jr."/>
            <person name="Garg J."/>
            <person name="Pearlman R.E."/>
            <person name="Karrer K.M."/>
            <person name="Sun L."/>
            <person name="Manning G."/>
            <person name="Elde N.C."/>
            <person name="Turkewitz A.P."/>
            <person name="Asai D.J."/>
            <person name="Wilkes D.E."/>
            <person name="Wang Y."/>
            <person name="Cai H."/>
            <person name="Collins K."/>
            <person name="Stewart B.A."/>
            <person name="Lee S.R."/>
            <person name="Wilamowska K."/>
            <person name="Weinberg Z."/>
            <person name="Ruzzo W.L."/>
            <person name="Wloga D."/>
            <person name="Gaertig J."/>
            <person name="Frankel J."/>
            <person name="Tsao C.-C."/>
            <person name="Gorovsky M.A."/>
            <person name="Keeling P.J."/>
            <person name="Waller R.F."/>
            <person name="Patron N.J."/>
            <person name="Cherry J.M."/>
            <person name="Stover N.A."/>
            <person name="Krieger C.J."/>
            <person name="del Toro C."/>
            <person name="Ryder H.F."/>
            <person name="Williamson S.C."/>
            <person name="Barbeau R.A."/>
            <person name="Hamilton E.P."/>
            <person name="Orias E."/>
        </authorList>
    </citation>
    <scope>NUCLEOTIDE SEQUENCE [LARGE SCALE GENOMIC DNA]</scope>
    <source>
        <strain evidence="4">SB210</strain>
    </source>
</reference>
<evidence type="ECO:0000313" key="4">
    <source>
        <dbReference type="Proteomes" id="UP000009168"/>
    </source>
</evidence>
<dbReference type="AlphaFoldDB" id="I7M364"/>
<organism evidence="3 4">
    <name type="scientific">Tetrahymena thermophila (strain SB210)</name>
    <dbReference type="NCBI Taxonomy" id="312017"/>
    <lineage>
        <taxon>Eukaryota</taxon>
        <taxon>Sar</taxon>
        <taxon>Alveolata</taxon>
        <taxon>Ciliophora</taxon>
        <taxon>Intramacronucleata</taxon>
        <taxon>Oligohymenophorea</taxon>
        <taxon>Hymenostomatida</taxon>
        <taxon>Tetrahymenina</taxon>
        <taxon>Tetrahymenidae</taxon>
        <taxon>Tetrahymena</taxon>
    </lineage>
</organism>
<feature type="compositionally biased region" description="Low complexity" evidence="1">
    <location>
        <begin position="550"/>
        <end position="561"/>
    </location>
</feature>
<protein>
    <submittedName>
        <fullName evidence="3">Transmembrane protein, putative</fullName>
    </submittedName>
</protein>
<keyword evidence="2" id="KW-1133">Transmembrane helix</keyword>
<dbReference type="GO" id="GO:0007131">
    <property type="term" value="P:reciprocal meiotic recombination"/>
    <property type="evidence" value="ECO:0007669"/>
    <property type="project" value="TreeGrafter"/>
</dbReference>
<evidence type="ECO:0000256" key="1">
    <source>
        <dbReference type="SAM" id="MobiDB-lite"/>
    </source>
</evidence>
<keyword evidence="2" id="KW-0472">Membrane</keyword>
<feature type="region of interest" description="Disordered" evidence="1">
    <location>
        <begin position="550"/>
        <end position="574"/>
    </location>
</feature>
<dbReference type="PANTHER" id="PTHR31398:SF0">
    <property type="entry name" value="MEIOTIC NUCLEAR DIVISION PROTEIN 1 HOMOLOG"/>
    <property type="match status" value="1"/>
</dbReference>
<dbReference type="KEGG" id="tet:TTHERM_00727810"/>
<dbReference type="GeneID" id="7829380"/>
<keyword evidence="2 3" id="KW-0812">Transmembrane</keyword>
<evidence type="ECO:0000256" key="2">
    <source>
        <dbReference type="SAM" id="Phobius"/>
    </source>
</evidence>
<feature type="compositionally biased region" description="Polar residues" evidence="1">
    <location>
        <begin position="691"/>
        <end position="704"/>
    </location>
</feature>
<dbReference type="RefSeq" id="XP_001022666.3">
    <property type="nucleotide sequence ID" value="XM_001022666.3"/>
</dbReference>
<dbReference type="PANTHER" id="PTHR31398">
    <property type="entry name" value="MEIOTIC NUCLEAR DIVISION PROTEIN 1 HOMOLOG"/>
    <property type="match status" value="1"/>
</dbReference>
<dbReference type="OrthoDB" id="293020at2759"/>
<dbReference type="GO" id="GO:0005634">
    <property type="term" value="C:nucleus"/>
    <property type="evidence" value="ECO:0007669"/>
    <property type="project" value="TreeGrafter"/>
</dbReference>
<accession>I7M364</accession>
<proteinExistence type="predicted"/>
<dbReference type="InParanoid" id="I7M364"/>
<keyword evidence="4" id="KW-1185">Reference proteome</keyword>
<gene>
    <name evidence="3" type="ORF">TTHERM_00727810</name>
</gene>
<evidence type="ECO:0000313" key="3">
    <source>
        <dbReference type="EMBL" id="EAS02421.3"/>
    </source>
</evidence>
<feature type="region of interest" description="Disordered" evidence="1">
    <location>
        <begin position="691"/>
        <end position="714"/>
    </location>
</feature>
<feature type="transmembrane region" description="Helical" evidence="2">
    <location>
        <begin position="39"/>
        <end position="63"/>
    </location>
</feature>
<dbReference type="eggNOG" id="KOG3267">
    <property type="taxonomic scope" value="Eukaryota"/>
</dbReference>
<sequence>MHHHNTIQNISQSFLEKIDIFGIGIAIRFNHQPTHNTKFGGFVSLMILAIIFFQVTNVLIGLFMQKNPQVIQSDDYVFQPEPFQITPKSFNIAMGLQDVNFNQFMDETVYKIKATQQNLVRFLNQTTNKMDQKWTYKDLKMSPCTKQNFQIDGIQNYFLDLNFPIMYCFDTNEEEAIIEGEFSANVYRGIVIEFEECIGEGCASKEKKSEFLNNPTLGIFFSNSIIQVQNKDKPFLPVGKNLYWLNGPDFQKYLTLNLMNTYVNTDSSYYGSSFKKERIVNFSSSDEQVIPKTDKVMFRLTIVYEKNREVNFYRKYIKIDEAFSQLGGMFNALLSIGYIICSPISQLELNRKLLNSIFNITDGKNQEDKNKKNTKKRLPSQTKKVREILSPTSSNNTFSMNTPRKQNLHDMISTVQKNNLPQNKSHSIKDAARDFFKTQFSELQVKFKDYIFYYFRYFKSFQTTKQKIITYGTNKLYNHLDIFYIVNKLIEVEKLKYLLLNENQIKLFQYLPRPELKIEEIDLDENIDLSQKNALMEEQNQQTTNFFNQLQQSSPTSQQSTRIKQKTNKKQNQNTKFSFFGQEEKSQQEKAYEAQKAFNSIYEGQNKSNLDEKIIKMLDIKLVNLFKENSFDLASNRQQFQLNQFEYRQEENDLLSLNRTLKKCQTQFSNQTDRFDLDDIIKLQKSNSNTLNNSFRIQNPSSKTQDQKENEESDKMDYIKESNLDQIEDLKSIQQTDQQYFPSHIEKQHRIQAKNLDEDDT</sequence>